<evidence type="ECO:0000313" key="1">
    <source>
        <dbReference type="EMBL" id="KAK0384171.1"/>
    </source>
</evidence>
<reference evidence="1" key="1">
    <citation type="submission" date="2022-10" db="EMBL/GenBank/DDBJ databases">
        <title>Determination and structural analysis of whole genome sequence of Sarocladium strictum F4-1.</title>
        <authorList>
            <person name="Hu L."/>
            <person name="Jiang Y."/>
        </authorList>
    </citation>
    <scope>NUCLEOTIDE SEQUENCE</scope>
    <source>
        <strain evidence="1">F4-1</strain>
    </source>
</reference>
<evidence type="ECO:0000313" key="2">
    <source>
        <dbReference type="Proteomes" id="UP001175261"/>
    </source>
</evidence>
<comment type="caution">
    <text evidence="1">The sequence shown here is derived from an EMBL/GenBank/DDBJ whole genome shotgun (WGS) entry which is preliminary data.</text>
</comment>
<proteinExistence type="predicted"/>
<dbReference type="EMBL" id="JAPDFR010000008">
    <property type="protein sequence ID" value="KAK0384171.1"/>
    <property type="molecule type" value="Genomic_DNA"/>
</dbReference>
<sequence length="106" mass="11555">MHIQCTSRSTEAVGRPCLFVSCSHRLSSSTSATWTARDRVTGSKENCETNTSPIGNNTESCYQVDKGVCQPCSSTMPAPSLRRLLWLVGSSKGINPIQRTTANWFA</sequence>
<accession>A0AA39GBN9</accession>
<protein>
    <submittedName>
        <fullName evidence="1">Uncharacterized protein</fullName>
    </submittedName>
</protein>
<keyword evidence="2" id="KW-1185">Reference proteome</keyword>
<organism evidence="1 2">
    <name type="scientific">Sarocladium strictum</name>
    <name type="common">Black bundle disease fungus</name>
    <name type="synonym">Acremonium strictum</name>
    <dbReference type="NCBI Taxonomy" id="5046"/>
    <lineage>
        <taxon>Eukaryota</taxon>
        <taxon>Fungi</taxon>
        <taxon>Dikarya</taxon>
        <taxon>Ascomycota</taxon>
        <taxon>Pezizomycotina</taxon>
        <taxon>Sordariomycetes</taxon>
        <taxon>Hypocreomycetidae</taxon>
        <taxon>Hypocreales</taxon>
        <taxon>Sarocladiaceae</taxon>
        <taxon>Sarocladium</taxon>
    </lineage>
</organism>
<name>A0AA39GBN9_SARSR</name>
<dbReference type="Proteomes" id="UP001175261">
    <property type="component" value="Unassembled WGS sequence"/>
</dbReference>
<gene>
    <name evidence="1" type="ORF">NLU13_8259</name>
</gene>
<dbReference type="AlphaFoldDB" id="A0AA39GBN9"/>